<organism evidence="2 3">
    <name type="scientific">Xylaria multiplex</name>
    <dbReference type="NCBI Taxonomy" id="323545"/>
    <lineage>
        <taxon>Eukaryota</taxon>
        <taxon>Fungi</taxon>
        <taxon>Dikarya</taxon>
        <taxon>Ascomycota</taxon>
        <taxon>Pezizomycotina</taxon>
        <taxon>Sordariomycetes</taxon>
        <taxon>Xylariomycetidae</taxon>
        <taxon>Xylariales</taxon>
        <taxon>Xylariaceae</taxon>
        <taxon>Xylaria</taxon>
    </lineage>
</organism>
<accession>A0A7C8N2C8</accession>
<feature type="signal peptide" evidence="1">
    <location>
        <begin position="1"/>
        <end position="19"/>
    </location>
</feature>
<comment type="caution">
    <text evidence="2">The sequence shown here is derived from an EMBL/GenBank/DDBJ whole genome shotgun (WGS) entry which is preliminary data.</text>
</comment>
<keyword evidence="3" id="KW-1185">Reference proteome</keyword>
<dbReference type="EMBL" id="WUBL01000013">
    <property type="protein sequence ID" value="KAF2971454.1"/>
    <property type="molecule type" value="Genomic_DNA"/>
</dbReference>
<reference evidence="2 3" key="1">
    <citation type="submission" date="2019-12" db="EMBL/GenBank/DDBJ databases">
        <title>Draft genome sequence of the ascomycete Xylaria multiplex DSM 110363.</title>
        <authorList>
            <person name="Buettner E."/>
            <person name="Kellner H."/>
        </authorList>
    </citation>
    <scope>NUCLEOTIDE SEQUENCE [LARGE SCALE GENOMIC DNA]</scope>
    <source>
        <strain evidence="2 3">DSM 110363</strain>
    </source>
</reference>
<keyword evidence="1" id="KW-0732">Signal</keyword>
<gene>
    <name evidence="2" type="ORF">GQX73_g2065</name>
</gene>
<feature type="chain" id="PRO_5028849664" evidence="1">
    <location>
        <begin position="20"/>
        <end position="219"/>
    </location>
</feature>
<name>A0A7C8N2C8_9PEZI</name>
<dbReference type="Proteomes" id="UP000481858">
    <property type="component" value="Unassembled WGS sequence"/>
</dbReference>
<dbReference type="AlphaFoldDB" id="A0A7C8N2C8"/>
<evidence type="ECO:0000313" key="3">
    <source>
        <dbReference type="Proteomes" id="UP000481858"/>
    </source>
</evidence>
<dbReference type="InParanoid" id="A0A7C8N2C8"/>
<proteinExistence type="predicted"/>
<protein>
    <submittedName>
        <fullName evidence="2">Uncharacterized protein</fullName>
    </submittedName>
</protein>
<dbReference type="OrthoDB" id="4876535at2759"/>
<evidence type="ECO:0000313" key="2">
    <source>
        <dbReference type="EMBL" id="KAF2971454.1"/>
    </source>
</evidence>
<evidence type="ECO:0000256" key="1">
    <source>
        <dbReference type="SAM" id="SignalP"/>
    </source>
</evidence>
<sequence>MKSFISLALLATGALSAQSICPFNYPVFINSTQSHSGLIYTVVSNTAATNNHAFQLRTNPNFEGGFYVGLDAISPVLLTNLDNSAIKAQARNEINQLYDLGPTAYLNQRDEANGTHRYTVGFANATIWPGEVEAQWYLVGGSPDGTYNLFHEEPTEIVNGFILCQADHDLGPGPWYQLFYNTYSETPVEFPNCEYIGVRTTVAPTIYNGECDIGGFVAT</sequence>